<proteinExistence type="predicted"/>
<gene>
    <name evidence="3" type="ORF">SOMG_00850</name>
</gene>
<name>A0AAF0AU39_9SCHI</name>
<dbReference type="AlphaFoldDB" id="A0AAF0AU39"/>
<organism evidence="3 4">
    <name type="scientific">Schizosaccharomyces osmophilus</name>
    <dbReference type="NCBI Taxonomy" id="2545709"/>
    <lineage>
        <taxon>Eukaryota</taxon>
        <taxon>Fungi</taxon>
        <taxon>Dikarya</taxon>
        <taxon>Ascomycota</taxon>
        <taxon>Taphrinomycotina</taxon>
        <taxon>Schizosaccharomycetes</taxon>
        <taxon>Schizosaccharomycetales</taxon>
        <taxon>Schizosaccharomycetaceae</taxon>
        <taxon>Schizosaccharomyces</taxon>
    </lineage>
</organism>
<evidence type="ECO:0000259" key="2">
    <source>
        <dbReference type="PROSITE" id="PS51253"/>
    </source>
</evidence>
<evidence type="ECO:0000313" key="4">
    <source>
        <dbReference type="Proteomes" id="UP001212411"/>
    </source>
</evidence>
<dbReference type="InterPro" id="IPR050863">
    <property type="entry name" value="CenT-Element_Derived"/>
</dbReference>
<dbReference type="InterPro" id="IPR006600">
    <property type="entry name" value="HTH_CenpB_DNA-bd_dom"/>
</dbReference>
<dbReference type="PANTHER" id="PTHR19303:SF73">
    <property type="entry name" value="PROTEIN PDC2"/>
    <property type="match status" value="1"/>
</dbReference>
<dbReference type="GeneID" id="80874332"/>
<dbReference type="EMBL" id="CP115611">
    <property type="protein sequence ID" value="WBW70998.1"/>
    <property type="molecule type" value="Genomic_DNA"/>
</dbReference>
<accession>A0AAF0AU39</accession>
<dbReference type="InterPro" id="IPR004875">
    <property type="entry name" value="DDE_SF_endonuclease_dom"/>
</dbReference>
<dbReference type="InterPro" id="IPR041188">
    <property type="entry name" value="HTH_ABP1_N"/>
</dbReference>
<dbReference type="SMART" id="SM00674">
    <property type="entry name" value="CENPB"/>
    <property type="match status" value="1"/>
</dbReference>
<dbReference type="GO" id="GO:0003677">
    <property type="term" value="F:DNA binding"/>
    <property type="evidence" value="ECO:0007669"/>
    <property type="project" value="UniProtKB-KW"/>
</dbReference>
<dbReference type="Gene3D" id="1.10.10.60">
    <property type="entry name" value="Homeodomain-like"/>
    <property type="match status" value="2"/>
</dbReference>
<evidence type="ECO:0000313" key="3">
    <source>
        <dbReference type="EMBL" id="WBW70998.1"/>
    </source>
</evidence>
<dbReference type="Pfam" id="PF03221">
    <property type="entry name" value="HTH_Tnp_Tc5"/>
    <property type="match status" value="1"/>
</dbReference>
<evidence type="ECO:0000256" key="1">
    <source>
        <dbReference type="ARBA" id="ARBA00023125"/>
    </source>
</evidence>
<dbReference type="PROSITE" id="PS51253">
    <property type="entry name" value="HTH_CENPB"/>
    <property type="match status" value="1"/>
</dbReference>
<dbReference type="SUPFAM" id="SSF46689">
    <property type="entry name" value="Homeodomain-like"/>
    <property type="match status" value="2"/>
</dbReference>
<keyword evidence="1" id="KW-0238">DNA-binding</keyword>
<feature type="domain" description="HTH CENPB-type" evidence="2">
    <location>
        <begin position="70"/>
        <end position="145"/>
    </location>
</feature>
<dbReference type="PANTHER" id="PTHR19303">
    <property type="entry name" value="TRANSPOSON"/>
    <property type="match status" value="1"/>
</dbReference>
<protein>
    <submittedName>
        <fullName evidence="3">ARS-binding protein</fullName>
    </submittedName>
</protein>
<reference evidence="3 4" key="1">
    <citation type="journal article" date="2023" name="G3 (Bethesda)">
        <title>A high-quality reference genome for the fission yeast Schizosaccharomyces osmophilus.</title>
        <authorList>
            <person name="Jia G.S."/>
            <person name="Zhang W.C."/>
            <person name="Liang Y."/>
            <person name="Liu X.H."/>
            <person name="Rhind N."/>
            <person name="Pidoux A."/>
            <person name="Brysch-Herzberg M."/>
            <person name="Du L.L."/>
        </authorList>
    </citation>
    <scope>NUCLEOTIDE SEQUENCE [LARGE SCALE GENOMIC DNA]</scope>
    <source>
        <strain evidence="3 4">CBS 15793</strain>
    </source>
</reference>
<dbReference type="RefSeq" id="XP_056035241.1">
    <property type="nucleotide sequence ID" value="XM_056179643.1"/>
</dbReference>
<dbReference type="Pfam" id="PF03184">
    <property type="entry name" value="DDE_1"/>
    <property type="match status" value="1"/>
</dbReference>
<dbReference type="KEGG" id="som:SOMG_00850"/>
<keyword evidence="4" id="KW-1185">Reference proteome</keyword>
<sequence>MPPVRRQVITKKEKKELRDFYFGCVEKPSQQKLMAWFREKYDKELSQPSVSQILSSKYEFLDETGSEISDTPNTLPAKYPVLESALVEWIQRTQKSDIGINEEVIRKTACEFWKKIPAYSNLPTPEFSSNWLKRFQKHPSNPHDNVKLADTDMIYEFVKHYALEDVFSFDEVGLLWKLVPNKPPSVEFIHGIRREKARVSIAMCCNALGTEKLPLWIIGYSKEPRAFRSARVNIHALDVEWRSNGTAQFNNIIMQEWLIWFDQKMSGRKVLLLLDRLSAHECAVENIRRTRSFQNIAILWLPKSSNLTQNPYSMGIFRNFKECYRNYWLRYMMDQVNLGHDPIKAVNILKAIHWMVAAWNFDVSSSSIAFSFQRSGLITIKESFSDVKLPSSTIQASEKLKSLFYHFTDVKNQSIDRFIDPVEESVVDEDADVTDQIAAEFLKDRDFESDEEEEYFVSITIKEAMQYISILQQFEEQQEMPNPEIVKQLMYYGKLLQDRQEPKNL</sequence>
<dbReference type="InterPro" id="IPR009057">
    <property type="entry name" value="Homeodomain-like_sf"/>
</dbReference>
<dbReference type="Proteomes" id="UP001212411">
    <property type="component" value="Chromosome 1"/>
</dbReference>
<dbReference type="Pfam" id="PF18107">
    <property type="entry name" value="HTH_ABP1_N"/>
    <property type="match status" value="1"/>
</dbReference>
<dbReference type="GO" id="GO:0005634">
    <property type="term" value="C:nucleus"/>
    <property type="evidence" value="ECO:0007669"/>
    <property type="project" value="TreeGrafter"/>
</dbReference>